<organism evidence="3 4">
    <name type="scientific">Halolamina salifodinae</name>
    <dbReference type="NCBI Taxonomy" id="1202767"/>
    <lineage>
        <taxon>Archaea</taxon>
        <taxon>Methanobacteriati</taxon>
        <taxon>Methanobacteriota</taxon>
        <taxon>Stenosarchaea group</taxon>
        <taxon>Halobacteria</taxon>
        <taxon>Halobacteriales</taxon>
        <taxon>Haloferacaceae</taxon>
    </lineage>
</organism>
<name>A0A8T4GUI2_9EURY</name>
<feature type="compositionally biased region" description="Low complexity" evidence="1">
    <location>
        <begin position="99"/>
        <end position="112"/>
    </location>
</feature>
<reference evidence="3" key="1">
    <citation type="submission" date="2021-03" db="EMBL/GenBank/DDBJ databases">
        <title>Genomic Encyclopedia of Type Strains, Phase IV (KMG-IV): sequencing the most valuable type-strain genomes for metagenomic binning, comparative biology and taxonomic classification.</title>
        <authorList>
            <person name="Goeker M."/>
        </authorList>
    </citation>
    <scope>NUCLEOTIDE SEQUENCE</scope>
    <source>
        <strain evidence="3">DSM 26232</strain>
    </source>
</reference>
<keyword evidence="2" id="KW-0472">Membrane</keyword>
<dbReference type="RefSeq" id="WP_209491053.1">
    <property type="nucleotide sequence ID" value="NZ_JAGGLC010000002.1"/>
</dbReference>
<evidence type="ECO:0000313" key="4">
    <source>
        <dbReference type="Proteomes" id="UP000823736"/>
    </source>
</evidence>
<gene>
    <name evidence="3" type="ORF">J2753_001265</name>
</gene>
<evidence type="ECO:0000256" key="2">
    <source>
        <dbReference type="SAM" id="Phobius"/>
    </source>
</evidence>
<feature type="region of interest" description="Disordered" evidence="1">
    <location>
        <begin position="91"/>
        <end position="141"/>
    </location>
</feature>
<accession>A0A8T4GUI2</accession>
<dbReference type="Proteomes" id="UP000823736">
    <property type="component" value="Unassembled WGS sequence"/>
</dbReference>
<keyword evidence="4" id="KW-1185">Reference proteome</keyword>
<dbReference type="EMBL" id="JAGGLC010000002">
    <property type="protein sequence ID" value="MBP1986771.1"/>
    <property type="molecule type" value="Genomic_DNA"/>
</dbReference>
<evidence type="ECO:0000313" key="3">
    <source>
        <dbReference type="EMBL" id="MBP1986771.1"/>
    </source>
</evidence>
<sequence length="286" mass="31809">MSWKTLLLVLFVLSTLLCVVAPVSAAPSDTTTETPKEDAETPSADEIVRWAEQGRDISVDRATELMSWLTSEGVSELSAQEYQQVSKWLTSQMNPGSESGSSTTDRTTVSSSDDSDESNYQQAQDAISDGQVSEGELGEEWTITDRQIGSMTVVSKEFEGDQATFIYRLSQPSQVAYSDDIRYQQGLETPIHTTGTQTSGLHVVQLKTMEHNGREQVGFQVGGTKRWVSNGVEGNSNIVQELQSWLTVGNVLISVILGAASFYSFLRVRLWYRSWKHTYTGYSRWF</sequence>
<feature type="transmembrane region" description="Helical" evidence="2">
    <location>
        <begin position="245"/>
        <end position="266"/>
    </location>
</feature>
<proteinExistence type="predicted"/>
<dbReference type="AlphaFoldDB" id="A0A8T4GUI2"/>
<evidence type="ECO:0000256" key="1">
    <source>
        <dbReference type="SAM" id="MobiDB-lite"/>
    </source>
</evidence>
<keyword evidence="2" id="KW-1133">Transmembrane helix</keyword>
<keyword evidence="2" id="KW-0812">Transmembrane</keyword>
<comment type="caution">
    <text evidence="3">The sequence shown here is derived from an EMBL/GenBank/DDBJ whole genome shotgun (WGS) entry which is preliminary data.</text>
</comment>
<protein>
    <submittedName>
        <fullName evidence="3">Uncharacterized protein</fullName>
    </submittedName>
</protein>